<proteinExistence type="predicted"/>
<evidence type="ECO:0000313" key="1">
    <source>
        <dbReference type="EMBL" id="KAI4344860.1"/>
    </source>
</evidence>
<accession>A0ACB9P7Y4</accession>
<keyword evidence="2" id="KW-1185">Reference proteome</keyword>
<comment type="caution">
    <text evidence="1">The sequence shown here is derived from an EMBL/GenBank/DDBJ whole genome shotgun (WGS) entry which is preliminary data.</text>
</comment>
<protein>
    <submittedName>
        <fullName evidence="1">Uncharacterized protein</fullName>
    </submittedName>
</protein>
<organism evidence="1 2">
    <name type="scientific">Bauhinia variegata</name>
    <name type="common">Purple orchid tree</name>
    <name type="synonym">Phanera variegata</name>
    <dbReference type="NCBI Taxonomy" id="167791"/>
    <lineage>
        <taxon>Eukaryota</taxon>
        <taxon>Viridiplantae</taxon>
        <taxon>Streptophyta</taxon>
        <taxon>Embryophyta</taxon>
        <taxon>Tracheophyta</taxon>
        <taxon>Spermatophyta</taxon>
        <taxon>Magnoliopsida</taxon>
        <taxon>eudicotyledons</taxon>
        <taxon>Gunneridae</taxon>
        <taxon>Pentapetalae</taxon>
        <taxon>rosids</taxon>
        <taxon>fabids</taxon>
        <taxon>Fabales</taxon>
        <taxon>Fabaceae</taxon>
        <taxon>Cercidoideae</taxon>
        <taxon>Cercideae</taxon>
        <taxon>Bauhiniinae</taxon>
        <taxon>Bauhinia</taxon>
    </lineage>
</organism>
<dbReference type="Proteomes" id="UP000828941">
    <property type="component" value="Chromosome 5"/>
</dbReference>
<dbReference type="EMBL" id="CM039430">
    <property type="protein sequence ID" value="KAI4344860.1"/>
    <property type="molecule type" value="Genomic_DNA"/>
</dbReference>
<name>A0ACB9P7Y4_BAUVA</name>
<sequence>MSSKGTNNEADVKPFSIRQYVVSLRPKNIYACWPFTEKYLQLCLNHGLKDVLPPIELPTTLAESPRGCSNLNCCRDDNNADSCKIEEPVLIEQQQNIKSEFGFSSNEERSKVTSQDCVISHEECSPHNCNVSNIVSAEADTFLTIPSSAYTHNGAQTLTSFKRMKHKWRRRKGKYCKKKSMAEILATAKHCTAEDLQRINKLCEIGSGIEGCHHMTPLENYSTSEIKDKSPNITAAGDYLEVANVDVIGKKTCLVKIKLNGYKSYMGNII</sequence>
<evidence type="ECO:0000313" key="2">
    <source>
        <dbReference type="Proteomes" id="UP000828941"/>
    </source>
</evidence>
<reference evidence="1 2" key="1">
    <citation type="journal article" date="2022" name="DNA Res.">
        <title>Chromosomal-level genome assembly of the orchid tree Bauhinia variegata (Leguminosae; Cercidoideae) supports the allotetraploid origin hypothesis of Bauhinia.</title>
        <authorList>
            <person name="Zhong Y."/>
            <person name="Chen Y."/>
            <person name="Zheng D."/>
            <person name="Pang J."/>
            <person name="Liu Y."/>
            <person name="Luo S."/>
            <person name="Meng S."/>
            <person name="Qian L."/>
            <person name="Wei D."/>
            <person name="Dai S."/>
            <person name="Zhou R."/>
        </authorList>
    </citation>
    <scope>NUCLEOTIDE SEQUENCE [LARGE SCALE GENOMIC DNA]</scope>
    <source>
        <strain evidence="1">BV-YZ2020</strain>
    </source>
</reference>
<gene>
    <name evidence="1" type="ORF">L6164_012047</name>
</gene>